<dbReference type="Proteomes" id="UP000295043">
    <property type="component" value="Unassembled WGS sequence"/>
</dbReference>
<organism evidence="1 2">
    <name type="scientific">Sinorhizobium americanum</name>
    <dbReference type="NCBI Taxonomy" id="194963"/>
    <lineage>
        <taxon>Bacteria</taxon>
        <taxon>Pseudomonadati</taxon>
        <taxon>Pseudomonadota</taxon>
        <taxon>Alphaproteobacteria</taxon>
        <taxon>Hyphomicrobiales</taxon>
        <taxon>Rhizobiaceae</taxon>
        <taxon>Sinorhizobium/Ensifer group</taxon>
        <taxon>Sinorhizobium</taxon>
    </lineage>
</organism>
<dbReference type="RefSeq" id="WP_132073179.1">
    <property type="nucleotide sequence ID" value="NZ_SLVU01000002.1"/>
</dbReference>
<accession>A0A4R2C1G2</accession>
<gene>
    <name evidence="1" type="ORF">EV184_102392</name>
</gene>
<protein>
    <submittedName>
        <fullName evidence="1">Uncharacterized protein</fullName>
    </submittedName>
</protein>
<evidence type="ECO:0000313" key="2">
    <source>
        <dbReference type="Proteomes" id="UP000295043"/>
    </source>
</evidence>
<sequence length="269" mass="31185">MAVVDSRILILCKTYPSPSGKYAETTCVAGMDESGKLVRLFPVPFRLIAKGQQFKKWQWIRAKVEKARKDHRPESLTIKVDTIQGGEIVQPGKDWAERRRLLSPLDIYVHFDAVEVARQTSGISLALLKPTRIVGLDIERVSNPEWTEDELAKLVQEQKQGGLFDDEDKPSIRTLQKLPFDFYYRYQCGNGSDATEFRHKLVDWEVGALYLNCHRAHGDDWERHFRDQLERKIAAKDLIFLMGNQHRFQDQWLIISLIYPPHQIQGQLL</sequence>
<reference evidence="1 2" key="1">
    <citation type="submission" date="2019-03" db="EMBL/GenBank/DDBJ databases">
        <title>Genomic Encyclopedia of Type Strains, Phase IV (KMG-V): Genome sequencing to study the core and pangenomes of soil and plant-associated prokaryotes.</title>
        <authorList>
            <person name="Whitman W."/>
        </authorList>
    </citation>
    <scope>NUCLEOTIDE SEQUENCE [LARGE SCALE GENOMIC DNA]</scope>
    <source>
        <strain evidence="1 2">23C40</strain>
    </source>
</reference>
<dbReference type="AlphaFoldDB" id="A0A4R2C1G2"/>
<proteinExistence type="predicted"/>
<dbReference type="EMBL" id="SLVU01000002">
    <property type="protein sequence ID" value="TCN34081.1"/>
    <property type="molecule type" value="Genomic_DNA"/>
</dbReference>
<evidence type="ECO:0000313" key="1">
    <source>
        <dbReference type="EMBL" id="TCN34081.1"/>
    </source>
</evidence>
<comment type="caution">
    <text evidence="1">The sequence shown here is derived from an EMBL/GenBank/DDBJ whole genome shotgun (WGS) entry which is preliminary data.</text>
</comment>
<name>A0A4R2C1G2_9HYPH</name>